<keyword evidence="3" id="KW-1185">Reference proteome</keyword>
<dbReference type="PROSITE" id="PS51725">
    <property type="entry name" value="ABM"/>
    <property type="match status" value="1"/>
</dbReference>
<dbReference type="PANTHER" id="PTHR33336:SF15">
    <property type="entry name" value="ABM DOMAIN-CONTAINING PROTEIN"/>
    <property type="match status" value="1"/>
</dbReference>
<dbReference type="Gene3D" id="3.30.70.100">
    <property type="match status" value="1"/>
</dbReference>
<dbReference type="InterPro" id="IPR011008">
    <property type="entry name" value="Dimeric_a/b-barrel"/>
</dbReference>
<keyword evidence="2" id="KW-0560">Oxidoreductase</keyword>
<reference evidence="2 3" key="1">
    <citation type="submission" date="2024-09" db="EMBL/GenBank/DDBJ databases">
        <title>Floridaenema gen nov. (Aerosakkonemataceae, Aerosakkonematales ord. nov., Cyanobacteria) from benthic tropical and subtropical fresh waters, with the description of four new species.</title>
        <authorList>
            <person name="Moretto J.A."/>
            <person name="Berthold D.E."/>
            <person name="Lefler F.W."/>
            <person name="Huang I.-S."/>
            <person name="Laughinghouse H. IV."/>
        </authorList>
    </citation>
    <scope>NUCLEOTIDE SEQUENCE [LARGE SCALE GENOMIC DNA]</scope>
    <source>
        <strain evidence="2 3">BLCC-F167</strain>
    </source>
</reference>
<name>A0ABV4WQI5_9CYAN</name>
<dbReference type="InterPro" id="IPR050744">
    <property type="entry name" value="AI-2_Isomerase_LsrG"/>
</dbReference>
<protein>
    <submittedName>
        <fullName evidence="2">Quinol monooxygenase</fullName>
        <ecNumber evidence="2">1.-.-.-</ecNumber>
    </submittedName>
</protein>
<dbReference type="GO" id="GO:0004497">
    <property type="term" value="F:monooxygenase activity"/>
    <property type="evidence" value="ECO:0007669"/>
    <property type="project" value="UniProtKB-KW"/>
</dbReference>
<proteinExistence type="predicted"/>
<dbReference type="EC" id="1.-.-.-" evidence="2"/>
<dbReference type="Pfam" id="PF03992">
    <property type="entry name" value="ABM"/>
    <property type="match status" value="1"/>
</dbReference>
<dbReference type="Proteomes" id="UP001576780">
    <property type="component" value="Unassembled WGS sequence"/>
</dbReference>
<gene>
    <name evidence="2" type="ORF">ACE1CA_22715</name>
</gene>
<evidence type="ECO:0000259" key="1">
    <source>
        <dbReference type="PROSITE" id="PS51725"/>
    </source>
</evidence>
<comment type="caution">
    <text evidence="2">The sequence shown here is derived from an EMBL/GenBank/DDBJ whole genome shotgun (WGS) entry which is preliminary data.</text>
</comment>
<evidence type="ECO:0000313" key="3">
    <source>
        <dbReference type="Proteomes" id="UP001576780"/>
    </source>
</evidence>
<dbReference type="InterPro" id="IPR007138">
    <property type="entry name" value="ABM_dom"/>
</dbReference>
<dbReference type="PANTHER" id="PTHR33336">
    <property type="entry name" value="QUINOL MONOOXYGENASE YGIN-RELATED"/>
    <property type="match status" value="1"/>
</dbReference>
<evidence type="ECO:0000313" key="2">
    <source>
        <dbReference type="EMBL" id="MFB2837350.1"/>
    </source>
</evidence>
<dbReference type="EMBL" id="JBHFNT010000207">
    <property type="protein sequence ID" value="MFB2837350.1"/>
    <property type="molecule type" value="Genomic_DNA"/>
</dbReference>
<keyword evidence="2" id="KW-0503">Monooxygenase</keyword>
<accession>A0ABV4WQI5</accession>
<sequence length="99" mass="11142">MSKQIHVVARLIAFPNKVEEAKALLLGLVEPTRKEVGCLQYDLLQNQEDPTDFTFVEKWESPETLDAHLASEHIQSAIAKLPELIASGPDIRRYTLLDS</sequence>
<dbReference type="RefSeq" id="WP_413279701.1">
    <property type="nucleotide sequence ID" value="NZ_JBHFNT010000207.1"/>
</dbReference>
<feature type="domain" description="ABM" evidence="1">
    <location>
        <begin position="5"/>
        <end position="94"/>
    </location>
</feature>
<dbReference type="SUPFAM" id="SSF54909">
    <property type="entry name" value="Dimeric alpha+beta barrel"/>
    <property type="match status" value="1"/>
</dbReference>
<organism evidence="2 3">
    <name type="scientific">Floridaenema evergladense BLCC-F167</name>
    <dbReference type="NCBI Taxonomy" id="3153639"/>
    <lineage>
        <taxon>Bacteria</taxon>
        <taxon>Bacillati</taxon>
        <taxon>Cyanobacteriota</taxon>
        <taxon>Cyanophyceae</taxon>
        <taxon>Oscillatoriophycideae</taxon>
        <taxon>Aerosakkonematales</taxon>
        <taxon>Aerosakkonemataceae</taxon>
        <taxon>Floridanema</taxon>
        <taxon>Floridanema evergladense</taxon>
    </lineage>
</organism>